<evidence type="ECO:0000313" key="2">
    <source>
        <dbReference type="Proteomes" id="UP000676565"/>
    </source>
</evidence>
<dbReference type="RefSeq" id="WP_210661560.1">
    <property type="nucleotide sequence ID" value="NZ_JAGKQQ010000001.1"/>
</dbReference>
<name>A0ABS5C2Z8_9BACT</name>
<sequence length="240" mass="27274">MNFFVGTSGYSYKEWKGSFYPDKLSANKMLGYYGERFRTVEINNTFYRAPAVSVLETWASQVPVNFRFVLKAPQEITHVKRLANSCGLVSSLVASAGALGERLGPILFQLPPTFRKDTAALSDFLAYLPPCRVTFEFRHQSWFDDEVYELLRDHQAAMCVADAEDDLDVPFVSTADWGYLRLRRPDYDDTALREWAARMGGQGWRECFVFFKHEDAGAGPRMASRLLELIAEGVPQKRVA</sequence>
<gene>
    <name evidence="1" type="ORF">J8F10_34290</name>
</gene>
<dbReference type="Gene3D" id="3.20.20.410">
    <property type="entry name" value="Protein of unknown function UPF0759"/>
    <property type="match status" value="1"/>
</dbReference>
<dbReference type="Pfam" id="PF01904">
    <property type="entry name" value="DUF72"/>
    <property type="match status" value="1"/>
</dbReference>
<dbReference type="EMBL" id="JAGKQQ010000001">
    <property type="protein sequence ID" value="MBP3960326.1"/>
    <property type="molecule type" value="Genomic_DNA"/>
</dbReference>
<comment type="caution">
    <text evidence="1">The sequence shown here is derived from an EMBL/GenBank/DDBJ whole genome shotgun (WGS) entry which is preliminary data.</text>
</comment>
<dbReference type="PANTHER" id="PTHR30348">
    <property type="entry name" value="UNCHARACTERIZED PROTEIN YECE"/>
    <property type="match status" value="1"/>
</dbReference>
<organism evidence="1 2">
    <name type="scientific">Gemmata palustris</name>
    <dbReference type="NCBI Taxonomy" id="2822762"/>
    <lineage>
        <taxon>Bacteria</taxon>
        <taxon>Pseudomonadati</taxon>
        <taxon>Planctomycetota</taxon>
        <taxon>Planctomycetia</taxon>
        <taxon>Gemmatales</taxon>
        <taxon>Gemmataceae</taxon>
        <taxon>Gemmata</taxon>
    </lineage>
</organism>
<dbReference type="InterPro" id="IPR002763">
    <property type="entry name" value="DUF72"/>
</dbReference>
<reference evidence="1 2" key="1">
    <citation type="submission" date="2021-04" db="EMBL/GenBank/DDBJ databases">
        <authorList>
            <person name="Ivanova A."/>
        </authorList>
    </citation>
    <scope>NUCLEOTIDE SEQUENCE [LARGE SCALE GENOMIC DNA]</scope>
    <source>
        <strain evidence="1 2">G18</strain>
    </source>
</reference>
<dbReference type="PANTHER" id="PTHR30348:SF4">
    <property type="entry name" value="DUF72 DOMAIN-CONTAINING PROTEIN"/>
    <property type="match status" value="1"/>
</dbReference>
<keyword evidence="2" id="KW-1185">Reference proteome</keyword>
<dbReference type="Proteomes" id="UP000676565">
    <property type="component" value="Unassembled WGS sequence"/>
</dbReference>
<protein>
    <submittedName>
        <fullName evidence="1">DUF72 domain-containing protein</fullName>
    </submittedName>
</protein>
<proteinExistence type="predicted"/>
<accession>A0ABS5C2Z8</accession>
<dbReference type="SUPFAM" id="SSF117396">
    <property type="entry name" value="TM1631-like"/>
    <property type="match status" value="1"/>
</dbReference>
<evidence type="ECO:0000313" key="1">
    <source>
        <dbReference type="EMBL" id="MBP3960326.1"/>
    </source>
</evidence>
<dbReference type="InterPro" id="IPR036520">
    <property type="entry name" value="UPF0759_sf"/>
</dbReference>